<feature type="compositionally biased region" description="Acidic residues" evidence="1">
    <location>
        <begin position="127"/>
        <end position="136"/>
    </location>
</feature>
<dbReference type="Proteomes" id="UP001155241">
    <property type="component" value="Unassembled WGS sequence"/>
</dbReference>
<reference evidence="2" key="1">
    <citation type="submission" date="2022-06" db="EMBL/GenBank/DDBJ databases">
        <title>Aeoliella straminimaris, a novel planctomycete from sediments.</title>
        <authorList>
            <person name="Vitorino I.R."/>
            <person name="Lage O.M."/>
        </authorList>
    </citation>
    <scope>NUCLEOTIDE SEQUENCE</scope>
    <source>
        <strain evidence="2">ICT_H6.2</strain>
    </source>
</reference>
<dbReference type="RefSeq" id="WP_252855322.1">
    <property type="nucleotide sequence ID" value="NZ_JAMXLR010000090.1"/>
</dbReference>
<gene>
    <name evidence="2" type="ORF">NG895_25200</name>
</gene>
<evidence type="ECO:0000256" key="1">
    <source>
        <dbReference type="SAM" id="MobiDB-lite"/>
    </source>
</evidence>
<comment type="caution">
    <text evidence="2">The sequence shown here is derived from an EMBL/GenBank/DDBJ whole genome shotgun (WGS) entry which is preliminary data.</text>
</comment>
<sequence length="233" mass="25574">MKHHDMSQSILRSLTSVCLLSLLAVLSGCEKKQTVNPAFAPREQSPQAKFDRIMASLNDKLGTDPMSGRDGMYASSPSDVGSGTSVIHYSIQAPTEIAEPAPGELPTATIKITQSSSYSFFPAKPSEEEEEEEDGEKDSQKSRNSLGSTEEELDSMGIEILDPSKVDKDLAEAFAPKPKLKPLDTTARTIRNDTHVTYQLVYEKDRWRLASPPAADAMQATNMAIEQALKRQR</sequence>
<keyword evidence="3" id="KW-1185">Reference proteome</keyword>
<protein>
    <submittedName>
        <fullName evidence="2">Uncharacterized protein</fullName>
    </submittedName>
</protein>
<dbReference type="EMBL" id="JAMXLR010000090">
    <property type="protein sequence ID" value="MCO6047210.1"/>
    <property type="molecule type" value="Genomic_DNA"/>
</dbReference>
<accession>A0A9X2FDX9</accession>
<proteinExistence type="predicted"/>
<dbReference type="AlphaFoldDB" id="A0A9X2FDX9"/>
<feature type="region of interest" description="Disordered" evidence="1">
    <location>
        <begin position="116"/>
        <end position="158"/>
    </location>
</feature>
<name>A0A9X2FDX9_9BACT</name>
<evidence type="ECO:0000313" key="2">
    <source>
        <dbReference type="EMBL" id="MCO6047210.1"/>
    </source>
</evidence>
<evidence type="ECO:0000313" key="3">
    <source>
        <dbReference type="Proteomes" id="UP001155241"/>
    </source>
</evidence>
<dbReference type="PROSITE" id="PS51257">
    <property type="entry name" value="PROKAR_LIPOPROTEIN"/>
    <property type="match status" value="1"/>
</dbReference>
<organism evidence="2 3">
    <name type="scientific">Aeoliella straminimaris</name>
    <dbReference type="NCBI Taxonomy" id="2954799"/>
    <lineage>
        <taxon>Bacteria</taxon>
        <taxon>Pseudomonadati</taxon>
        <taxon>Planctomycetota</taxon>
        <taxon>Planctomycetia</taxon>
        <taxon>Pirellulales</taxon>
        <taxon>Lacipirellulaceae</taxon>
        <taxon>Aeoliella</taxon>
    </lineage>
</organism>